<dbReference type="Proteomes" id="UP001212841">
    <property type="component" value="Unassembled WGS sequence"/>
</dbReference>
<feature type="region of interest" description="Disordered" evidence="5">
    <location>
        <begin position="221"/>
        <end position="334"/>
    </location>
</feature>
<feature type="compositionally biased region" description="Low complexity" evidence="5">
    <location>
        <begin position="301"/>
        <end position="325"/>
    </location>
</feature>
<dbReference type="GO" id="GO:0000785">
    <property type="term" value="C:chromatin"/>
    <property type="evidence" value="ECO:0007669"/>
    <property type="project" value="TreeGrafter"/>
</dbReference>
<dbReference type="PANTHER" id="PTHR11267:SF181">
    <property type="entry name" value="OPTOMOTOR-BLIND PROTEIN"/>
    <property type="match status" value="1"/>
</dbReference>
<dbReference type="SUPFAM" id="SSF49417">
    <property type="entry name" value="p53-like transcription factors"/>
    <property type="match status" value="1"/>
</dbReference>
<evidence type="ECO:0000256" key="3">
    <source>
        <dbReference type="ARBA" id="ARBA00023163"/>
    </source>
</evidence>
<feature type="compositionally biased region" description="Polar residues" evidence="5">
    <location>
        <begin position="289"/>
        <end position="300"/>
    </location>
</feature>
<feature type="domain" description="T-box" evidence="6">
    <location>
        <begin position="1"/>
        <end position="190"/>
    </location>
</feature>
<evidence type="ECO:0000256" key="4">
    <source>
        <dbReference type="ARBA" id="ARBA00023242"/>
    </source>
</evidence>
<dbReference type="GO" id="GO:0045893">
    <property type="term" value="P:positive regulation of DNA-templated transcription"/>
    <property type="evidence" value="ECO:0007669"/>
    <property type="project" value="InterPro"/>
</dbReference>
<keyword evidence="3" id="KW-0804">Transcription</keyword>
<accession>A0AAD5X3K9</accession>
<proteinExistence type="predicted"/>
<dbReference type="InterPro" id="IPR036960">
    <property type="entry name" value="T-box_sf"/>
</dbReference>
<keyword evidence="2" id="KW-0238">DNA-binding</keyword>
<dbReference type="Pfam" id="PF00907">
    <property type="entry name" value="T-box"/>
    <property type="match status" value="1"/>
</dbReference>
<dbReference type="InterPro" id="IPR001699">
    <property type="entry name" value="TF_T-box"/>
</dbReference>
<dbReference type="PANTHER" id="PTHR11267">
    <property type="entry name" value="T-BOX PROTEIN-RELATED"/>
    <property type="match status" value="1"/>
</dbReference>
<dbReference type="SMART" id="SM00425">
    <property type="entry name" value="TBOX"/>
    <property type="match status" value="1"/>
</dbReference>
<dbReference type="AlphaFoldDB" id="A0AAD5X3K9"/>
<dbReference type="EMBL" id="JADGJD010000208">
    <property type="protein sequence ID" value="KAJ3053436.1"/>
    <property type="molecule type" value="Genomic_DNA"/>
</dbReference>
<feature type="non-terminal residue" evidence="7">
    <location>
        <position position="371"/>
    </location>
</feature>
<dbReference type="GO" id="GO:0001708">
    <property type="term" value="P:cell fate specification"/>
    <property type="evidence" value="ECO:0007669"/>
    <property type="project" value="TreeGrafter"/>
</dbReference>
<comment type="caution">
    <text evidence="7">The sequence shown here is derived from an EMBL/GenBank/DDBJ whole genome shotgun (WGS) entry which is preliminary data.</text>
</comment>
<keyword evidence="1" id="KW-0805">Transcription regulation</keyword>
<dbReference type="InterPro" id="IPR008967">
    <property type="entry name" value="p53-like_TF_DNA-bd_sf"/>
</dbReference>
<keyword evidence="8" id="KW-1185">Reference proteome</keyword>
<evidence type="ECO:0000313" key="8">
    <source>
        <dbReference type="Proteomes" id="UP001212841"/>
    </source>
</evidence>
<evidence type="ECO:0000256" key="1">
    <source>
        <dbReference type="ARBA" id="ARBA00023015"/>
    </source>
</evidence>
<evidence type="ECO:0000256" key="5">
    <source>
        <dbReference type="SAM" id="MobiDB-lite"/>
    </source>
</evidence>
<dbReference type="Gene3D" id="2.60.40.820">
    <property type="entry name" value="Transcription factor, T-box"/>
    <property type="match status" value="1"/>
</dbReference>
<reference evidence="7" key="1">
    <citation type="submission" date="2020-05" db="EMBL/GenBank/DDBJ databases">
        <title>Phylogenomic resolution of chytrid fungi.</title>
        <authorList>
            <person name="Stajich J.E."/>
            <person name="Amses K."/>
            <person name="Simmons R."/>
            <person name="Seto K."/>
            <person name="Myers J."/>
            <person name="Bonds A."/>
            <person name="Quandt C.A."/>
            <person name="Barry K."/>
            <person name="Liu P."/>
            <person name="Grigoriev I."/>
            <person name="Longcore J.E."/>
            <person name="James T.Y."/>
        </authorList>
    </citation>
    <scope>NUCLEOTIDE SEQUENCE</scope>
    <source>
        <strain evidence="7">JEL0318</strain>
    </source>
</reference>
<protein>
    <submittedName>
        <fullName evidence="7">T-box transcription factor tbx5</fullName>
    </submittedName>
</protein>
<organism evidence="7 8">
    <name type="scientific">Rhizophlyctis rosea</name>
    <dbReference type="NCBI Taxonomy" id="64517"/>
    <lineage>
        <taxon>Eukaryota</taxon>
        <taxon>Fungi</taxon>
        <taxon>Fungi incertae sedis</taxon>
        <taxon>Chytridiomycota</taxon>
        <taxon>Chytridiomycota incertae sedis</taxon>
        <taxon>Chytridiomycetes</taxon>
        <taxon>Rhizophlyctidales</taxon>
        <taxon>Rhizophlyctidaceae</taxon>
        <taxon>Rhizophlyctis</taxon>
    </lineage>
</organism>
<evidence type="ECO:0000256" key="2">
    <source>
        <dbReference type="ARBA" id="ARBA00023125"/>
    </source>
</evidence>
<sequence length="371" mass="41793">MIVTKAGRCLFPTLRFRALDFDPNTLYSIGIDVVQTDPYKYKFKNNAWKRVGNDAIDDWVPPEVRAHILPDGPKKGSYWKRHTISFSKIKLTNRHNPAIPSSPTPSDSDSESCPLLAAKLPSGHFQLRSFHRYQPRVHLFTHADGGNGEVERVTTFVWKETRFVAVTHYQNEKVNWLKKNYNPHAKGFKDYDTKIAASKLKNRTPLPQNISGLPIATFDTTHQTTHRRSPSSSSSQSSKRSRSTSTITDLNSRKPKNLLSRIATSRPIKRRKVLTSSESENSSEESDQDPTIMTRTPKNNTSPFIHPSTTFTPTFSSTPNYTSSPQAVPTPHNGYTAHEAPQVIFLTEAQQQLRDLAKVFEVAAYLQSQGG</sequence>
<dbReference type="GO" id="GO:0005634">
    <property type="term" value="C:nucleus"/>
    <property type="evidence" value="ECO:0007669"/>
    <property type="project" value="InterPro"/>
</dbReference>
<gene>
    <name evidence="7" type="primary">TBX5</name>
    <name evidence="7" type="ORF">HK097_004284</name>
</gene>
<keyword evidence="4" id="KW-0539">Nucleus</keyword>
<dbReference type="GO" id="GO:0000978">
    <property type="term" value="F:RNA polymerase II cis-regulatory region sequence-specific DNA binding"/>
    <property type="evidence" value="ECO:0007669"/>
    <property type="project" value="InterPro"/>
</dbReference>
<evidence type="ECO:0000313" key="7">
    <source>
        <dbReference type="EMBL" id="KAJ3053436.1"/>
    </source>
</evidence>
<dbReference type="PROSITE" id="PS50252">
    <property type="entry name" value="TBOX_3"/>
    <property type="match status" value="1"/>
</dbReference>
<name>A0AAD5X3K9_9FUNG</name>
<evidence type="ECO:0000259" key="6">
    <source>
        <dbReference type="PROSITE" id="PS50252"/>
    </source>
</evidence>
<dbReference type="GO" id="GO:0000981">
    <property type="term" value="F:DNA-binding transcription factor activity, RNA polymerase II-specific"/>
    <property type="evidence" value="ECO:0007669"/>
    <property type="project" value="TreeGrafter"/>
</dbReference>
<dbReference type="InterPro" id="IPR046360">
    <property type="entry name" value="T-box_DNA-bd"/>
</dbReference>
<feature type="compositionally biased region" description="Low complexity" evidence="5">
    <location>
        <begin position="230"/>
        <end position="246"/>
    </location>
</feature>